<evidence type="ECO:0000256" key="9">
    <source>
        <dbReference type="ARBA" id="ARBA00023084"/>
    </source>
</evidence>
<evidence type="ECO:0000313" key="22">
    <source>
        <dbReference type="Proteomes" id="UP000694421"/>
    </source>
</evidence>
<dbReference type="GO" id="GO:0007200">
    <property type="term" value="P:phospholipase C-activating G protein-coupled receptor signaling pathway"/>
    <property type="evidence" value="ECO:0007669"/>
    <property type="project" value="TreeGrafter"/>
</dbReference>
<feature type="chain" id="PRO_5034275579" description="Proteinase-activated receptor 1" evidence="19">
    <location>
        <begin position="19"/>
        <end position="364"/>
    </location>
</feature>
<keyword evidence="5" id="KW-0356">Hemostasis</keyword>
<comment type="similarity">
    <text evidence="17">Belongs to the G-protein coupled receptor 1 family.</text>
</comment>
<evidence type="ECO:0000256" key="12">
    <source>
        <dbReference type="ARBA" id="ARBA00023170"/>
    </source>
</evidence>
<dbReference type="GO" id="GO:0015057">
    <property type="term" value="F:thrombin-activated receptor activity"/>
    <property type="evidence" value="ECO:0007669"/>
    <property type="project" value="InterPro"/>
</dbReference>
<name>A0A8D0B6Z3_SALMN</name>
<feature type="transmembrane region" description="Helical" evidence="18">
    <location>
        <begin position="252"/>
        <end position="276"/>
    </location>
</feature>
<feature type="signal peptide" evidence="19">
    <location>
        <begin position="1"/>
        <end position="18"/>
    </location>
</feature>
<evidence type="ECO:0000259" key="20">
    <source>
        <dbReference type="PROSITE" id="PS50262"/>
    </source>
</evidence>
<keyword evidence="14 17" id="KW-0807">Transducer</keyword>
<keyword evidence="3" id="KW-1003">Cell membrane</keyword>
<keyword evidence="6 19" id="KW-0732">Signal</keyword>
<dbReference type="InterPro" id="IPR000935">
    <property type="entry name" value="Thrmbn_rcpt"/>
</dbReference>
<keyword evidence="9" id="KW-0094">Blood coagulation</keyword>
<keyword evidence="8 17" id="KW-0297">G-protein coupled receptor</keyword>
<dbReference type="InterPro" id="IPR003912">
    <property type="entry name" value="Protea_act_rcpt"/>
</dbReference>
<evidence type="ECO:0000256" key="4">
    <source>
        <dbReference type="ARBA" id="ARBA00022692"/>
    </source>
</evidence>
<dbReference type="AlphaFoldDB" id="A0A8D0B6Z3"/>
<dbReference type="Gene3D" id="1.20.1070.10">
    <property type="entry name" value="Rhodopsin 7-helix transmembrane proteins"/>
    <property type="match status" value="1"/>
</dbReference>
<dbReference type="PRINTS" id="PR00237">
    <property type="entry name" value="GPCRRHODOPSN"/>
</dbReference>
<protein>
    <recommendedName>
        <fullName evidence="2">Proteinase-activated receptor 1</fullName>
    </recommendedName>
    <alternativeName>
        <fullName evidence="15">Thrombin receptor</fullName>
    </alternativeName>
</protein>
<evidence type="ECO:0000256" key="15">
    <source>
        <dbReference type="ARBA" id="ARBA00031780"/>
    </source>
</evidence>
<keyword evidence="11 16" id="KW-1015">Disulfide bond</keyword>
<dbReference type="GO" id="GO:0005886">
    <property type="term" value="C:plasma membrane"/>
    <property type="evidence" value="ECO:0007669"/>
    <property type="project" value="UniProtKB-SubCell"/>
</dbReference>
<evidence type="ECO:0000256" key="10">
    <source>
        <dbReference type="ARBA" id="ARBA00023136"/>
    </source>
</evidence>
<feature type="transmembrane region" description="Helical" evidence="18">
    <location>
        <begin position="288"/>
        <end position="314"/>
    </location>
</feature>
<reference evidence="21" key="1">
    <citation type="submission" date="2025-08" db="UniProtKB">
        <authorList>
            <consortium name="Ensembl"/>
        </authorList>
    </citation>
    <scope>IDENTIFICATION</scope>
</reference>
<evidence type="ECO:0000256" key="19">
    <source>
        <dbReference type="SAM" id="SignalP"/>
    </source>
</evidence>
<evidence type="ECO:0000256" key="5">
    <source>
        <dbReference type="ARBA" id="ARBA00022696"/>
    </source>
</evidence>
<dbReference type="GO" id="GO:0007596">
    <property type="term" value="P:blood coagulation"/>
    <property type="evidence" value="ECO:0007669"/>
    <property type="project" value="UniProtKB-KW"/>
</dbReference>
<organism evidence="21 22">
    <name type="scientific">Salvator merianae</name>
    <name type="common">Argentine black and white tegu</name>
    <name type="synonym">Tupinambis merianae</name>
    <dbReference type="NCBI Taxonomy" id="96440"/>
    <lineage>
        <taxon>Eukaryota</taxon>
        <taxon>Metazoa</taxon>
        <taxon>Chordata</taxon>
        <taxon>Craniata</taxon>
        <taxon>Vertebrata</taxon>
        <taxon>Euteleostomi</taxon>
        <taxon>Lepidosauria</taxon>
        <taxon>Squamata</taxon>
        <taxon>Bifurcata</taxon>
        <taxon>Unidentata</taxon>
        <taxon>Episquamata</taxon>
        <taxon>Laterata</taxon>
        <taxon>Teiioidea</taxon>
        <taxon>Teiidae</taxon>
        <taxon>Salvator</taxon>
    </lineage>
</organism>
<evidence type="ECO:0000256" key="13">
    <source>
        <dbReference type="ARBA" id="ARBA00023180"/>
    </source>
</evidence>
<feature type="transmembrane region" description="Helical" evidence="18">
    <location>
        <begin position="208"/>
        <end position="232"/>
    </location>
</feature>
<dbReference type="OMA" id="WELLVIC"/>
<evidence type="ECO:0000256" key="6">
    <source>
        <dbReference type="ARBA" id="ARBA00022729"/>
    </source>
</evidence>
<feature type="transmembrane region" description="Helical" evidence="18">
    <location>
        <begin position="43"/>
        <end position="67"/>
    </location>
</feature>
<keyword evidence="22" id="KW-1185">Reference proteome</keyword>
<feature type="transmembrane region" description="Helical" evidence="18">
    <location>
        <begin position="116"/>
        <end position="137"/>
    </location>
</feature>
<evidence type="ECO:0000256" key="11">
    <source>
        <dbReference type="ARBA" id="ARBA00023157"/>
    </source>
</evidence>
<evidence type="ECO:0000256" key="1">
    <source>
        <dbReference type="ARBA" id="ARBA00004651"/>
    </source>
</evidence>
<evidence type="ECO:0000313" key="21">
    <source>
        <dbReference type="Ensembl" id="ENSSMRP00000003586.1"/>
    </source>
</evidence>
<comment type="subcellular location">
    <subcellularLocation>
        <location evidence="1">Cell membrane</location>
        <topology evidence="1">Multi-pass membrane protein</topology>
    </subcellularLocation>
</comment>
<feature type="transmembrane region" description="Helical" evidence="18">
    <location>
        <begin position="157"/>
        <end position="178"/>
    </location>
</feature>
<proteinExistence type="inferred from homology"/>
<feature type="disulfide bond" evidence="16">
    <location>
        <begin position="114"/>
        <end position="193"/>
    </location>
</feature>
<dbReference type="PRINTS" id="PR00908">
    <property type="entry name" value="THROMBINR"/>
</dbReference>
<dbReference type="PROSITE" id="PS00237">
    <property type="entry name" value="G_PROTEIN_RECEP_F1_1"/>
    <property type="match status" value="1"/>
</dbReference>
<evidence type="ECO:0000256" key="14">
    <source>
        <dbReference type="ARBA" id="ARBA00023224"/>
    </source>
</evidence>
<dbReference type="InterPro" id="IPR000276">
    <property type="entry name" value="GPCR_Rhodpsn"/>
</dbReference>
<dbReference type="Proteomes" id="UP000694421">
    <property type="component" value="Unplaced"/>
</dbReference>
<reference evidence="21" key="2">
    <citation type="submission" date="2025-09" db="UniProtKB">
        <authorList>
            <consortium name="Ensembl"/>
        </authorList>
    </citation>
    <scope>IDENTIFICATION</scope>
</reference>
<dbReference type="Ensembl" id="ENSSMRT00000004280.1">
    <property type="protein sequence ID" value="ENSSMRP00000003586.1"/>
    <property type="gene ID" value="ENSSMRG00000003024.1"/>
</dbReference>
<dbReference type="GO" id="GO:0030194">
    <property type="term" value="P:positive regulation of blood coagulation"/>
    <property type="evidence" value="ECO:0007669"/>
    <property type="project" value="TreeGrafter"/>
</dbReference>
<dbReference type="PROSITE" id="PS50262">
    <property type="entry name" value="G_PROTEIN_RECEP_F1_2"/>
    <property type="match status" value="1"/>
</dbReference>
<dbReference type="PANTHER" id="PTHR24232">
    <property type="entry name" value="G-PROTEIN COUPLED RECEPTOR"/>
    <property type="match status" value="1"/>
</dbReference>
<accession>A0A8D0B6Z3</accession>
<keyword evidence="10 18" id="KW-0472">Membrane</keyword>
<evidence type="ECO:0000256" key="8">
    <source>
        <dbReference type="ARBA" id="ARBA00023040"/>
    </source>
</evidence>
<dbReference type="PRINTS" id="PR01428">
    <property type="entry name" value="PROTEASEAR"/>
</dbReference>
<sequence>SWELLVICVLFLLLYCSTSIVKSFFSSKEEAEAYLTSPWLTRFAPSVLIFVFALSLPLNIMAILLFVFRLKLKKPTTVYMLNLAAADILLASVFPFKISYHFLGNNWVFGSNMCRFVVTIFFSNMYCSVLLMTAISVDRFLAVVYPMQALAWRTVRCAAMVCGAVWMFALAGVTPLFITEQTQKISWLKITTCYDTLDVSMIMKTFRYYFSALSVFFFFLPLLITLTCYVCIIRKLSSSDIDAKPGKRKRAILLSVTVLCSFIVCFAPANILMLAQNISSSPNKPLEILYFAYILALCVGTINCCIDPLIYYYASSVSQREVWNLLMYRSFICSMRDEFQLGCGKKKSNPLCAGYNASLNYFFF</sequence>
<evidence type="ECO:0000256" key="7">
    <source>
        <dbReference type="ARBA" id="ARBA00022989"/>
    </source>
</evidence>
<dbReference type="PANTHER" id="PTHR24232:SF20">
    <property type="entry name" value="PROTEINASE-ACTIVATED RECEPTOR 1"/>
    <property type="match status" value="1"/>
</dbReference>
<dbReference type="Pfam" id="PF00001">
    <property type="entry name" value="7tm_1"/>
    <property type="match status" value="1"/>
</dbReference>
<evidence type="ECO:0000256" key="2">
    <source>
        <dbReference type="ARBA" id="ARBA00019705"/>
    </source>
</evidence>
<dbReference type="GO" id="GO:0035025">
    <property type="term" value="P:positive regulation of Rho protein signal transduction"/>
    <property type="evidence" value="ECO:0007669"/>
    <property type="project" value="TreeGrafter"/>
</dbReference>
<dbReference type="GeneTree" id="ENSGT01050000244840"/>
<keyword evidence="4 17" id="KW-0812">Transmembrane</keyword>
<feature type="transmembrane region" description="Helical" evidence="18">
    <location>
        <begin position="79"/>
        <end position="96"/>
    </location>
</feature>
<dbReference type="InterPro" id="IPR017452">
    <property type="entry name" value="GPCR_Rhodpsn_7TM"/>
</dbReference>
<evidence type="ECO:0000256" key="17">
    <source>
        <dbReference type="RuleBase" id="RU000688"/>
    </source>
</evidence>
<evidence type="ECO:0000256" key="16">
    <source>
        <dbReference type="PIRSR" id="PIRSR603912-52"/>
    </source>
</evidence>
<keyword evidence="13" id="KW-0325">Glycoprotein</keyword>
<evidence type="ECO:0000256" key="18">
    <source>
        <dbReference type="SAM" id="Phobius"/>
    </source>
</evidence>
<evidence type="ECO:0000256" key="3">
    <source>
        <dbReference type="ARBA" id="ARBA00022475"/>
    </source>
</evidence>
<feature type="domain" description="G-protein coupled receptors family 1 profile" evidence="20">
    <location>
        <begin position="58"/>
        <end position="311"/>
    </location>
</feature>
<keyword evidence="7 18" id="KW-1133">Transmembrane helix</keyword>
<keyword evidence="12 17" id="KW-0675">Receptor</keyword>
<dbReference type="SUPFAM" id="SSF81321">
    <property type="entry name" value="Family A G protein-coupled receptor-like"/>
    <property type="match status" value="1"/>
</dbReference>
<dbReference type="FunFam" id="1.20.1070.10:FF:000040">
    <property type="entry name" value="Coagulation factor 2 (thrombin) receptor"/>
    <property type="match status" value="1"/>
</dbReference>